<dbReference type="InterPro" id="IPR036397">
    <property type="entry name" value="RNaseH_sf"/>
</dbReference>
<evidence type="ECO:0000259" key="1">
    <source>
        <dbReference type="Pfam" id="PF13456"/>
    </source>
</evidence>
<dbReference type="Pfam" id="PF13456">
    <property type="entry name" value="RVT_3"/>
    <property type="match status" value="1"/>
</dbReference>
<evidence type="ECO:0000313" key="3">
    <source>
        <dbReference type="Proteomes" id="UP000008311"/>
    </source>
</evidence>
<sequence>DKLPHGDIWSTKQGYRPSWACPSLLEGMSVLNLGTHWNIGSSEQYHSVSVRVQEALSIHAPGREPPPCVVWRMLRKGELKVNTNVSFIKGRSEAHVAFVCRDFKGDVVHVAIKKIKGGSNMAAEVITLTEANKFVRSQGFSNVKFKTNSSMVAKCLQNHN</sequence>
<name>B9TAY7_RICCO</name>
<gene>
    <name evidence="2" type="ORF">RCOM_1989950</name>
</gene>
<dbReference type="GO" id="GO:0003676">
    <property type="term" value="F:nucleic acid binding"/>
    <property type="evidence" value="ECO:0007669"/>
    <property type="project" value="InterPro"/>
</dbReference>
<evidence type="ECO:0000313" key="2">
    <source>
        <dbReference type="EMBL" id="EEF26977.1"/>
    </source>
</evidence>
<dbReference type="InterPro" id="IPR002156">
    <property type="entry name" value="RNaseH_domain"/>
</dbReference>
<accession>B9TAY7</accession>
<dbReference type="Gene3D" id="3.30.420.10">
    <property type="entry name" value="Ribonuclease H-like superfamily/Ribonuclease H"/>
    <property type="match status" value="1"/>
</dbReference>
<reference evidence="3" key="1">
    <citation type="journal article" date="2010" name="Nat. Biotechnol.">
        <title>Draft genome sequence of the oilseed species Ricinus communis.</title>
        <authorList>
            <person name="Chan A.P."/>
            <person name="Crabtree J."/>
            <person name="Zhao Q."/>
            <person name="Lorenzi H."/>
            <person name="Orvis J."/>
            <person name="Puiu D."/>
            <person name="Melake-Berhan A."/>
            <person name="Jones K.M."/>
            <person name="Redman J."/>
            <person name="Chen G."/>
            <person name="Cahoon E.B."/>
            <person name="Gedil M."/>
            <person name="Stanke M."/>
            <person name="Haas B.J."/>
            <person name="Wortman J.R."/>
            <person name="Fraser-Liggett C.M."/>
            <person name="Ravel J."/>
            <person name="Rabinowicz P.D."/>
        </authorList>
    </citation>
    <scope>NUCLEOTIDE SEQUENCE [LARGE SCALE GENOMIC DNA]</scope>
    <source>
        <strain evidence="3">cv. Hale</strain>
    </source>
</reference>
<protein>
    <recommendedName>
        <fullName evidence="1">RNase H type-1 domain-containing protein</fullName>
    </recommendedName>
</protein>
<organism evidence="2 3">
    <name type="scientific">Ricinus communis</name>
    <name type="common">Castor bean</name>
    <dbReference type="NCBI Taxonomy" id="3988"/>
    <lineage>
        <taxon>Eukaryota</taxon>
        <taxon>Viridiplantae</taxon>
        <taxon>Streptophyta</taxon>
        <taxon>Embryophyta</taxon>
        <taxon>Tracheophyta</taxon>
        <taxon>Spermatophyta</taxon>
        <taxon>Magnoliopsida</taxon>
        <taxon>eudicotyledons</taxon>
        <taxon>Gunneridae</taxon>
        <taxon>Pentapetalae</taxon>
        <taxon>rosids</taxon>
        <taxon>fabids</taxon>
        <taxon>Malpighiales</taxon>
        <taxon>Euphorbiaceae</taxon>
        <taxon>Acalyphoideae</taxon>
        <taxon>Acalypheae</taxon>
        <taxon>Ricinus</taxon>
    </lineage>
</organism>
<dbReference type="GO" id="GO:0004523">
    <property type="term" value="F:RNA-DNA hybrid ribonuclease activity"/>
    <property type="evidence" value="ECO:0007669"/>
    <property type="project" value="InterPro"/>
</dbReference>
<keyword evidence="3" id="KW-1185">Reference proteome</keyword>
<proteinExistence type="predicted"/>
<dbReference type="AlphaFoldDB" id="B9TAY7"/>
<dbReference type="EMBL" id="EQ976044">
    <property type="protein sequence ID" value="EEF26977.1"/>
    <property type="molecule type" value="Genomic_DNA"/>
</dbReference>
<feature type="domain" description="RNase H type-1" evidence="1">
    <location>
        <begin position="82"/>
        <end position="159"/>
    </location>
</feature>
<dbReference type="InParanoid" id="B9TAY7"/>
<dbReference type="Proteomes" id="UP000008311">
    <property type="component" value="Unassembled WGS sequence"/>
</dbReference>
<feature type="non-terminal residue" evidence="2">
    <location>
        <position position="1"/>
    </location>
</feature>